<dbReference type="Proteomes" id="UP000276309">
    <property type="component" value="Chromosome"/>
</dbReference>
<dbReference type="GO" id="GO:0006654">
    <property type="term" value="P:phosphatidic acid biosynthetic process"/>
    <property type="evidence" value="ECO:0007669"/>
    <property type="project" value="TreeGrafter"/>
</dbReference>
<dbReference type="KEGG" id="emar:D1013_07255"/>
<keyword evidence="6" id="KW-1185">Reference proteome</keyword>
<evidence type="ECO:0000313" key="6">
    <source>
        <dbReference type="Proteomes" id="UP000276309"/>
    </source>
</evidence>
<name>A0A3G2L4K3_9FLAO</name>
<evidence type="ECO:0000256" key="1">
    <source>
        <dbReference type="ARBA" id="ARBA00005189"/>
    </source>
</evidence>
<dbReference type="Pfam" id="PF01553">
    <property type="entry name" value="Acyltransferase"/>
    <property type="match status" value="1"/>
</dbReference>
<evidence type="ECO:0000256" key="2">
    <source>
        <dbReference type="ARBA" id="ARBA00022679"/>
    </source>
</evidence>
<dbReference type="PANTHER" id="PTHR10434">
    <property type="entry name" value="1-ACYL-SN-GLYCEROL-3-PHOSPHATE ACYLTRANSFERASE"/>
    <property type="match status" value="1"/>
</dbReference>
<reference evidence="5 6" key="1">
    <citation type="submission" date="2018-08" db="EMBL/GenBank/DDBJ databases">
        <title>The reduced genetic potential of extracellular carbohydrate catabolism in Euzebyella marina RN62, a Flavobacteriia bacterium isolated from the hadal water.</title>
        <authorList>
            <person name="Xue C."/>
        </authorList>
    </citation>
    <scope>NUCLEOTIDE SEQUENCE [LARGE SCALE GENOMIC DNA]</scope>
    <source>
        <strain evidence="5 6">RN62</strain>
    </source>
</reference>
<dbReference type="OrthoDB" id="9796839at2"/>
<dbReference type="EMBL" id="CP032050">
    <property type="protein sequence ID" value="AYN67174.1"/>
    <property type="molecule type" value="Genomic_DNA"/>
</dbReference>
<feature type="domain" description="Phospholipid/glycerol acyltransferase" evidence="4">
    <location>
        <begin position="30"/>
        <end position="142"/>
    </location>
</feature>
<dbReference type="RefSeq" id="WP_121848223.1">
    <property type="nucleotide sequence ID" value="NZ_CP032050.1"/>
</dbReference>
<keyword evidence="2 5" id="KW-0808">Transferase</keyword>
<dbReference type="GO" id="GO:0003841">
    <property type="term" value="F:1-acylglycerol-3-phosphate O-acyltransferase activity"/>
    <property type="evidence" value="ECO:0007669"/>
    <property type="project" value="TreeGrafter"/>
</dbReference>
<dbReference type="InterPro" id="IPR002123">
    <property type="entry name" value="Plipid/glycerol_acylTrfase"/>
</dbReference>
<evidence type="ECO:0000256" key="3">
    <source>
        <dbReference type="ARBA" id="ARBA00023315"/>
    </source>
</evidence>
<comment type="pathway">
    <text evidence="1">Lipid metabolism.</text>
</comment>
<gene>
    <name evidence="5" type="ORF">D1013_07255</name>
</gene>
<dbReference type="SUPFAM" id="SSF69593">
    <property type="entry name" value="Glycerol-3-phosphate (1)-acyltransferase"/>
    <property type="match status" value="1"/>
</dbReference>
<proteinExistence type="predicted"/>
<sequence length="177" mass="20205">MSQKLVKFIFYKVLGWKMVGAFPGHINKMVIAVAPHTSYFDFFLGVLVRAVLNEPINWIGKKSLFDSPIGWFFRWMGGAPIDRSKKSDTVAATVKIFKSRSIFRLALSPEGTRKKVDRWKTGFYFIAKAAEVPIVLVAFDFGKKQVKFSSPLIPTNHKEADLAEYHQFFEGVEGYHH</sequence>
<keyword evidence="3 5" id="KW-0012">Acyltransferase</keyword>
<organism evidence="5 6">
    <name type="scientific">Euzebyella marina</name>
    <dbReference type="NCBI Taxonomy" id="1761453"/>
    <lineage>
        <taxon>Bacteria</taxon>
        <taxon>Pseudomonadati</taxon>
        <taxon>Bacteroidota</taxon>
        <taxon>Flavobacteriia</taxon>
        <taxon>Flavobacteriales</taxon>
        <taxon>Flavobacteriaceae</taxon>
        <taxon>Euzebyella</taxon>
    </lineage>
</organism>
<evidence type="ECO:0000313" key="5">
    <source>
        <dbReference type="EMBL" id="AYN67174.1"/>
    </source>
</evidence>
<dbReference type="AlphaFoldDB" id="A0A3G2L4K3"/>
<protein>
    <submittedName>
        <fullName evidence="5">Acyltransferase</fullName>
    </submittedName>
</protein>
<accession>A0A3G2L4K3</accession>
<dbReference type="PANTHER" id="PTHR10434:SF9">
    <property type="entry name" value="PHOSPHOLIPID_GLYCEROL ACYLTRANSFERASE DOMAIN-CONTAINING PROTEIN"/>
    <property type="match status" value="1"/>
</dbReference>
<dbReference type="SMART" id="SM00563">
    <property type="entry name" value="PlsC"/>
    <property type="match status" value="1"/>
</dbReference>
<evidence type="ECO:0000259" key="4">
    <source>
        <dbReference type="SMART" id="SM00563"/>
    </source>
</evidence>